<dbReference type="HOGENOM" id="CLU_080832_0_0_1"/>
<reference evidence="2 3" key="1">
    <citation type="submission" date="2012-08" db="EMBL/GenBank/DDBJ databases">
        <title>Oryza genome evolution.</title>
        <authorList>
            <person name="Wing R.A."/>
        </authorList>
    </citation>
    <scope>NUCLEOTIDE SEQUENCE</scope>
</reference>
<dbReference type="STRING" id="77586.A0A0D9XXJ4"/>
<evidence type="ECO:0000313" key="3">
    <source>
        <dbReference type="Proteomes" id="UP000032180"/>
    </source>
</evidence>
<name>A0A0D9XXJ4_9ORYZ</name>
<dbReference type="PANTHER" id="PTHR31325">
    <property type="entry name" value="OS01G0798800 PROTEIN-RELATED"/>
    <property type="match status" value="1"/>
</dbReference>
<dbReference type="eggNOG" id="ENOG502QSWW">
    <property type="taxonomic scope" value="Eukaryota"/>
</dbReference>
<reference evidence="3" key="2">
    <citation type="submission" date="2013-12" db="EMBL/GenBank/DDBJ databases">
        <authorList>
            <person name="Yu Y."/>
            <person name="Lee S."/>
            <person name="de Baynast K."/>
            <person name="Wissotski M."/>
            <person name="Liu L."/>
            <person name="Talag J."/>
            <person name="Goicoechea J."/>
            <person name="Angelova A."/>
            <person name="Jetty R."/>
            <person name="Kudrna D."/>
            <person name="Golser W."/>
            <person name="Rivera L."/>
            <person name="Zhang J."/>
            <person name="Wing R."/>
        </authorList>
    </citation>
    <scope>NUCLEOTIDE SEQUENCE</scope>
</reference>
<dbReference type="Pfam" id="PF04578">
    <property type="entry name" value="DUF594"/>
    <property type="match status" value="1"/>
</dbReference>
<reference evidence="2" key="3">
    <citation type="submission" date="2015-04" db="UniProtKB">
        <authorList>
            <consortium name="EnsemblPlants"/>
        </authorList>
    </citation>
    <scope>IDENTIFICATION</scope>
</reference>
<dbReference type="Gramene" id="LPERR12G04640.1">
    <property type="protein sequence ID" value="LPERR12G04640.1"/>
    <property type="gene ID" value="LPERR12G04640"/>
</dbReference>
<dbReference type="EnsemblPlants" id="LPERR12G04640.1">
    <property type="protein sequence ID" value="LPERR12G04640.1"/>
    <property type="gene ID" value="LPERR12G04640"/>
</dbReference>
<evidence type="ECO:0000313" key="2">
    <source>
        <dbReference type="EnsemblPlants" id="LPERR12G04640.1"/>
    </source>
</evidence>
<feature type="chain" id="PRO_5002350572" description="DUF4220 domain-containing protein" evidence="1">
    <location>
        <begin position="32"/>
        <end position="326"/>
    </location>
</feature>
<dbReference type="Proteomes" id="UP000032180">
    <property type="component" value="Chromosome 12"/>
</dbReference>
<protein>
    <recommendedName>
        <fullName evidence="4">DUF4220 domain-containing protein</fullName>
    </recommendedName>
</protein>
<proteinExistence type="predicted"/>
<dbReference type="AlphaFoldDB" id="A0A0D9XXJ4"/>
<evidence type="ECO:0000256" key="1">
    <source>
        <dbReference type="SAM" id="SignalP"/>
    </source>
</evidence>
<accession>A0A0D9XXJ4</accession>
<organism evidence="2 3">
    <name type="scientific">Leersia perrieri</name>
    <dbReference type="NCBI Taxonomy" id="77586"/>
    <lineage>
        <taxon>Eukaryota</taxon>
        <taxon>Viridiplantae</taxon>
        <taxon>Streptophyta</taxon>
        <taxon>Embryophyta</taxon>
        <taxon>Tracheophyta</taxon>
        <taxon>Spermatophyta</taxon>
        <taxon>Magnoliopsida</taxon>
        <taxon>Liliopsida</taxon>
        <taxon>Poales</taxon>
        <taxon>Poaceae</taxon>
        <taxon>BOP clade</taxon>
        <taxon>Oryzoideae</taxon>
        <taxon>Oryzeae</taxon>
        <taxon>Oryzinae</taxon>
        <taxon>Leersia</taxon>
    </lineage>
</organism>
<sequence>MVKMLCHYIRHRCPILETLLWLMCRATLTRSYWSNSVGLYSLLHACLHNHMTWVPAVHRWITTSVAVMRWSLPVAAKQQIHRLIRSEWLSNVKYGDRTLQKYDILQEFEWSLSTYDLGTMGSILIWHITTDICDNDLSKLFSTTAGGNTRPRIDNAAEIADCWEAATVLSNYCAYLLLQAPELVTDEVHDEQLLKEAVQEGIQRHFRRQGCRRSKVDAMFATLRDFMRSGGEAKFTGDVVLADGVKLGKQLLSRMDDKVSWWNLPAEMWVELLLTVAPSEYVTGHVKLLATGAELITHLWALLGIIKRPPKPTLAAPYLRHYHELI</sequence>
<feature type="signal peptide" evidence="1">
    <location>
        <begin position="1"/>
        <end position="31"/>
    </location>
</feature>
<keyword evidence="3" id="KW-1185">Reference proteome</keyword>
<dbReference type="InterPro" id="IPR007658">
    <property type="entry name" value="DUF594"/>
</dbReference>
<evidence type="ECO:0008006" key="4">
    <source>
        <dbReference type="Google" id="ProtNLM"/>
    </source>
</evidence>
<keyword evidence="1" id="KW-0732">Signal</keyword>